<keyword evidence="2 5" id="KW-0812">Transmembrane</keyword>
<dbReference type="RefSeq" id="WP_126293587.1">
    <property type="nucleotide sequence ID" value="NZ_RXNR01000013.1"/>
</dbReference>
<dbReference type="InterPro" id="IPR006977">
    <property type="entry name" value="Yip1_dom"/>
</dbReference>
<keyword evidence="3 5" id="KW-1133">Transmembrane helix</keyword>
<evidence type="ECO:0000256" key="4">
    <source>
        <dbReference type="ARBA" id="ARBA00023136"/>
    </source>
</evidence>
<feature type="transmembrane region" description="Helical" evidence="5">
    <location>
        <begin position="174"/>
        <end position="207"/>
    </location>
</feature>
<feature type="transmembrane region" description="Helical" evidence="5">
    <location>
        <begin position="138"/>
        <end position="162"/>
    </location>
</feature>
<feature type="transmembrane region" description="Helical" evidence="5">
    <location>
        <begin position="60"/>
        <end position="83"/>
    </location>
</feature>
<dbReference type="OrthoDB" id="2987623at2"/>
<gene>
    <name evidence="7" type="ORF">EKG35_06250</name>
</gene>
<keyword evidence="8" id="KW-1185">Reference proteome</keyword>
<sequence>MNEKLNPFLSVWLHPKKTARFVIENKGFPYALLTVAVSYIGVFCASLIDTELYPLLPLWGILLILLILSPIFGIISNAIYALIVWPMGKLFNGVGTYQDMFKALSLIAIPYIILIPFYIIWMFTDPLSLFYTDMEGSLVLPIITLLFTVVVTIWCMVISIGVVAEAHKIPNWQAFLTIVIPTIIFTFLIIIAIIVLALIIVAIGAIFGY</sequence>
<dbReference type="EMBL" id="RXNR01000013">
    <property type="protein sequence ID" value="RTQ94118.1"/>
    <property type="molecule type" value="Genomic_DNA"/>
</dbReference>
<keyword evidence="4 5" id="KW-0472">Membrane</keyword>
<feature type="transmembrane region" description="Helical" evidence="5">
    <location>
        <begin position="27"/>
        <end position="48"/>
    </location>
</feature>
<feature type="domain" description="Yip1" evidence="6">
    <location>
        <begin position="10"/>
        <end position="191"/>
    </location>
</feature>
<comment type="subcellular location">
    <subcellularLocation>
        <location evidence="1">Membrane</location>
        <topology evidence="1">Multi-pass membrane protein</topology>
    </subcellularLocation>
</comment>
<evidence type="ECO:0000313" key="8">
    <source>
        <dbReference type="Proteomes" id="UP000276349"/>
    </source>
</evidence>
<accession>A0A431UUE8</accession>
<dbReference type="Pfam" id="PF04893">
    <property type="entry name" value="Yip1"/>
    <property type="match status" value="1"/>
</dbReference>
<dbReference type="Proteomes" id="UP000276349">
    <property type="component" value="Unassembled WGS sequence"/>
</dbReference>
<evidence type="ECO:0000259" key="6">
    <source>
        <dbReference type="Pfam" id="PF04893"/>
    </source>
</evidence>
<comment type="caution">
    <text evidence="7">The sequence shown here is derived from an EMBL/GenBank/DDBJ whole genome shotgun (WGS) entry which is preliminary data.</text>
</comment>
<evidence type="ECO:0000256" key="3">
    <source>
        <dbReference type="ARBA" id="ARBA00022989"/>
    </source>
</evidence>
<name>A0A431UUE8_9BACI</name>
<dbReference type="AlphaFoldDB" id="A0A431UUE8"/>
<reference evidence="7 8" key="1">
    <citation type="submission" date="2018-12" db="EMBL/GenBank/DDBJ databases">
        <authorList>
            <person name="Yu L."/>
        </authorList>
    </citation>
    <scope>NUCLEOTIDE SEQUENCE [LARGE SCALE GENOMIC DNA]</scope>
    <source>
        <strain evidence="7 8">S5H2222</strain>
    </source>
</reference>
<proteinExistence type="predicted"/>
<organism evidence="7 8">
    <name type="scientific">Lysinibacillus telephonicus</name>
    <dbReference type="NCBI Taxonomy" id="1714840"/>
    <lineage>
        <taxon>Bacteria</taxon>
        <taxon>Bacillati</taxon>
        <taxon>Bacillota</taxon>
        <taxon>Bacilli</taxon>
        <taxon>Bacillales</taxon>
        <taxon>Bacillaceae</taxon>
        <taxon>Lysinibacillus</taxon>
    </lineage>
</organism>
<protein>
    <submittedName>
        <fullName evidence="7">YIP1 family protein</fullName>
    </submittedName>
</protein>
<dbReference type="GO" id="GO:0016020">
    <property type="term" value="C:membrane"/>
    <property type="evidence" value="ECO:0007669"/>
    <property type="project" value="UniProtKB-SubCell"/>
</dbReference>
<feature type="transmembrane region" description="Helical" evidence="5">
    <location>
        <begin position="103"/>
        <end position="123"/>
    </location>
</feature>
<evidence type="ECO:0000256" key="1">
    <source>
        <dbReference type="ARBA" id="ARBA00004141"/>
    </source>
</evidence>
<evidence type="ECO:0000256" key="5">
    <source>
        <dbReference type="SAM" id="Phobius"/>
    </source>
</evidence>
<evidence type="ECO:0000313" key="7">
    <source>
        <dbReference type="EMBL" id="RTQ94118.1"/>
    </source>
</evidence>
<evidence type="ECO:0000256" key="2">
    <source>
        <dbReference type="ARBA" id="ARBA00022692"/>
    </source>
</evidence>